<keyword evidence="4 6" id="KW-0573">Peptidoglycan synthesis</keyword>
<dbReference type="SUPFAM" id="SSF141523">
    <property type="entry name" value="L,D-transpeptidase catalytic domain-like"/>
    <property type="match status" value="1"/>
</dbReference>
<dbReference type="InterPro" id="IPR022029">
    <property type="entry name" value="YoaR-like_PG-bd"/>
</dbReference>
<proteinExistence type="predicted"/>
<feature type="active site" description="Nucleophile" evidence="6">
    <location>
        <position position="479"/>
    </location>
</feature>
<dbReference type="PANTHER" id="PTHR35788">
    <property type="entry name" value="EXPORTED PROTEIN-RELATED"/>
    <property type="match status" value="1"/>
</dbReference>
<evidence type="ECO:0000256" key="1">
    <source>
        <dbReference type="ARBA" id="ARBA00004752"/>
    </source>
</evidence>
<dbReference type="PROSITE" id="PS52029">
    <property type="entry name" value="LD_TPASE"/>
    <property type="match status" value="1"/>
</dbReference>
<keyword evidence="2" id="KW-0808">Transferase</keyword>
<dbReference type="Gene3D" id="2.40.440.10">
    <property type="entry name" value="L,D-transpeptidase catalytic domain-like"/>
    <property type="match status" value="1"/>
</dbReference>
<dbReference type="InterPro" id="IPR005490">
    <property type="entry name" value="LD_TPept_cat_dom"/>
</dbReference>
<keyword evidence="5 6" id="KW-0961">Cell wall biogenesis/degradation</keyword>
<dbReference type="KEGG" id="erz:ER308_21190"/>
<comment type="pathway">
    <text evidence="1 6">Cell wall biogenesis; peptidoglycan biosynthesis.</text>
</comment>
<dbReference type="GO" id="GO:0016740">
    <property type="term" value="F:transferase activity"/>
    <property type="evidence" value="ECO:0007669"/>
    <property type="project" value="UniProtKB-KW"/>
</dbReference>
<dbReference type="EMBL" id="CP036402">
    <property type="protein sequence ID" value="QBI21823.1"/>
    <property type="molecule type" value="Genomic_DNA"/>
</dbReference>
<evidence type="ECO:0000256" key="4">
    <source>
        <dbReference type="ARBA" id="ARBA00022984"/>
    </source>
</evidence>
<evidence type="ECO:0000313" key="9">
    <source>
        <dbReference type="Proteomes" id="UP000291469"/>
    </source>
</evidence>
<reference evidence="8 9" key="1">
    <citation type="submission" date="2019-01" db="EMBL/GenBank/DDBJ databases">
        <title>Egibacter rhizosphaerae EGI 80759T.</title>
        <authorList>
            <person name="Chen D.-D."/>
            <person name="Tian Y."/>
            <person name="Jiao J.-Y."/>
            <person name="Zhang X.-T."/>
            <person name="Zhang Y.-G."/>
            <person name="Zhang Y."/>
            <person name="Xiao M."/>
            <person name="Shu W.-S."/>
            <person name="Li W.-J."/>
        </authorList>
    </citation>
    <scope>NUCLEOTIDE SEQUENCE [LARGE SCALE GENOMIC DNA]</scope>
    <source>
        <strain evidence="8 9">EGI 80759</strain>
    </source>
</reference>
<name>A0A411YKW8_9ACTN</name>
<dbReference type="InterPro" id="IPR038063">
    <property type="entry name" value="Transpep_catalytic_dom"/>
</dbReference>
<evidence type="ECO:0000259" key="7">
    <source>
        <dbReference type="PROSITE" id="PS52029"/>
    </source>
</evidence>
<keyword evidence="3 6" id="KW-0133">Cell shape</keyword>
<protein>
    <recommendedName>
        <fullName evidence="7">L,D-TPase catalytic domain-containing protein</fullName>
    </recommendedName>
</protein>
<evidence type="ECO:0000256" key="6">
    <source>
        <dbReference type="PROSITE-ProRule" id="PRU01373"/>
    </source>
</evidence>
<dbReference type="AlphaFoldDB" id="A0A411YKW8"/>
<feature type="active site" description="Proton donor/acceptor" evidence="6">
    <location>
        <position position="463"/>
    </location>
</feature>
<dbReference type="Pfam" id="PF03734">
    <property type="entry name" value="YkuD"/>
    <property type="match status" value="1"/>
</dbReference>
<evidence type="ECO:0000313" key="8">
    <source>
        <dbReference type="EMBL" id="QBI21823.1"/>
    </source>
</evidence>
<dbReference type="PANTHER" id="PTHR35788:SF1">
    <property type="entry name" value="EXPORTED PROTEIN"/>
    <property type="match status" value="1"/>
</dbReference>
<dbReference type="UniPathway" id="UPA00219"/>
<evidence type="ECO:0000256" key="3">
    <source>
        <dbReference type="ARBA" id="ARBA00022960"/>
    </source>
</evidence>
<gene>
    <name evidence="8" type="ORF">ER308_21190</name>
</gene>
<dbReference type="InterPro" id="IPR052913">
    <property type="entry name" value="Glycopeptide_resist_protein"/>
</dbReference>
<dbReference type="RefSeq" id="WP_131156814.1">
    <property type="nucleotide sequence ID" value="NZ_CP036402.1"/>
</dbReference>
<dbReference type="CDD" id="cd16913">
    <property type="entry name" value="YkuD_like"/>
    <property type="match status" value="1"/>
</dbReference>
<evidence type="ECO:0000256" key="5">
    <source>
        <dbReference type="ARBA" id="ARBA00023316"/>
    </source>
</evidence>
<keyword evidence="9" id="KW-1185">Reference proteome</keyword>
<dbReference type="GO" id="GO:0009252">
    <property type="term" value="P:peptidoglycan biosynthetic process"/>
    <property type="evidence" value="ECO:0007669"/>
    <property type="project" value="UniProtKB-UniPathway"/>
</dbReference>
<sequence length="503" mass="53818">MTTALRRLPRWGQGALVTLAVALVAALAALSGTVAYAHDYEAEERLLPGTTVAGLDVGELVVDEAHDLVSEELNARLDHEVELRDDEASWSVTPRELGAEADAAGALAEAVEGRDQAGWGDLARMRWLGDESGPEVRADIELPEEAVRARIAAIADEIDAGIDDATLVWDGEAYEVRGHTTGREVERGPATAALEDALHGARDTVDVPVDEEPPDITEADARDAAPRVQAATDAALDRVVELVDGDASWEVTPREFGGDPANVRALRDAAVADPQANASTLSSEVTLELDEGEVGAYVDDVAAEIDAEARDASIDYSSGWIEITDSSTGRTLDRDTTTELALEALQDEQDTVELPVDEVAPGRTRDDFHDVVLLRQAERRVYHYVDGEIAADWPVAIGTNDSPTPTGVFGVGAKRHMPTWHNPAPDGWGQDMDEVVGPGRDNPLGVRALNWVQGGRDTLIRFHGTPDTGSIGNAASNGCVRMHNDHVIELYDRVPQGATIVSI</sequence>
<dbReference type="Proteomes" id="UP000291469">
    <property type="component" value="Chromosome"/>
</dbReference>
<evidence type="ECO:0000256" key="2">
    <source>
        <dbReference type="ARBA" id="ARBA00022679"/>
    </source>
</evidence>
<organism evidence="8 9">
    <name type="scientific">Egibacter rhizosphaerae</name>
    <dbReference type="NCBI Taxonomy" id="1670831"/>
    <lineage>
        <taxon>Bacteria</taxon>
        <taxon>Bacillati</taxon>
        <taxon>Actinomycetota</taxon>
        <taxon>Nitriliruptoria</taxon>
        <taxon>Egibacterales</taxon>
        <taxon>Egibacteraceae</taxon>
        <taxon>Egibacter</taxon>
    </lineage>
</organism>
<dbReference type="GO" id="GO:0008360">
    <property type="term" value="P:regulation of cell shape"/>
    <property type="evidence" value="ECO:0007669"/>
    <property type="project" value="UniProtKB-UniRule"/>
</dbReference>
<accession>A0A411YKW8</accession>
<dbReference type="GO" id="GO:0071555">
    <property type="term" value="P:cell wall organization"/>
    <property type="evidence" value="ECO:0007669"/>
    <property type="project" value="UniProtKB-UniRule"/>
</dbReference>
<dbReference type="Pfam" id="PF12229">
    <property type="entry name" value="PG_binding_4"/>
    <property type="match status" value="2"/>
</dbReference>
<feature type="domain" description="L,D-TPase catalytic" evidence="7">
    <location>
        <begin position="370"/>
        <end position="503"/>
    </location>
</feature>
<dbReference type="OrthoDB" id="9787225at2"/>